<dbReference type="EMBL" id="SGWQ01000012">
    <property type="protein sequence ID" value="RZS32389.1"/>
    <property type="molecule type" value="Genomic_DNA"/>
</dbReference>
<gene>
    <name evidence="2" type="ORF">EV193_11222</name>
</gene>
<sequence>MIENGARVAAVALLLVSVGACSAEDTPSPSTSTAGTPVVETPVVDPVRQVVDRFGPLVHLASGERFEPTTAEQFIGNSVLMFSPGADCPDPVVADSVDAARLSAGYVGVEPADKCSGEKKTWRSNTPSRPKDRDAVGFYLDIAENARGGTGPAAPAYVQFKDRSYVMYWFLYAYNQQPVGAVGQFFDHEGDWERVAVLLDGDNNPTDVVYFGHGGKCRTTWSQAPKEGDHPVVYSAKGTHASYPDEGIHRVGIDRTSAGKPWRTWENLRMVDDQPWRDYGGGWGNVGQGAHATGPEGPHRNRNVDSVRDTEPCGVNDVPAQFVGDWKSLGLVNQPSADTKYSAELTIRAGTAEGTPIGSSYYPGLECRGDLYLVASTNDELARDRLQVREKITQEPLHQCVDEVDINLTIDRDQIDYDVLRGAPGPTTAILQRK</sequence>
<evidence type="ECO:0000313" key="3">
    <source>
        <dbReference type="Proteomes" id="UP000294257"/>
    </source>
</evidence>
<name>A0A4V2ERL7_9PSEU</name>
<protein>
    <recommendedName>
        <fullName evidence="4">DUF946 family protein</fullName>
    </recommendedName>
</protein>
<evidence type="ECO:0000313" key="2">
    <source>
        <dbReference type="EMBL" id="RZS32389.1"/>
    </source>
</evidence>
<dbReference type="Proteomes" id="UP000294257">
    <property type="component" value="Unassembled WGS sequence"/>
</dbReference>
<comment type="caution">
    <text evidence="2">The sequence shown here is derived from an EMBL/GenBank/DDBJ whole genome shotgun (WGS) entry which is preliminary data.</text>
</comment>
<proteinExistence type="predicted"/>
<dbReference type="PANTHER" id="PTHR48174:SF5">
    <property type="entry name" value="VACUOLAR PROTEIN SORTING-ASSOCIATED PROTEIN 62"/>
    <property type="match status" value="1"/>
</dbReference>
<reference evidence="2 3" key="1">
    <citation type="submission" date="2019-02" db="EMBL/GenBank/DDBJ databases">
        <title>Genomic Encyclopedia of Type Strains, Phase IV (KMG-IV): sequencing the most valuable type-strain genomes for metagenomic binning, comparative biology and taxonomic classification.</title>
        <authorList>
            <person name="Goeker M."/>
        </authorList>
    </citation>
    <scope>NUCLEOTIDE SEQUENCE [LARGE SCALE GENOMIC DNA]</scope>
    <source>
        <strain evidence="2 3">DSM 101727</strain>
    </source>
</reference>
<organism evidence="2 3">
    <name type="scientific">Herbihabitans rhizosphaerae</name>
    <dbReference type="NCBI Taxonomy" id="1872711"/>
    <lineage>
        <taxon>Bacteria</taxon>
        <taxon>Bacillati</taxon>
        <taxon>Actinomycetota</taxon>
        <taxon>Actinomycetes</taxon>
        <taxon>Pseudonocardiales</taxon>
        <taxon>Pseudonocardiaceae</taxon>
        <taxon>Herbihabitans</taxon>
    </lineage>
</organism>
<accession>A0A4V2ERL7</accession>
<dbReference type="PROSITE" id="PS51257">
    <property type="entry name" value="PROKAR_LIPOPROTEIN"/>
    <property type="match status" value="1"/>
</dbReference>
<dbReference type="OrthoDB" id="144586at2"/>
<feature type="signal peptide" evidence="1">
    <location>
        <begin position="1"/>
        <end position="23"/>
    </location>
</feature>
<dbReference type="AlphaFoldDB" id="A0A4V2ERL7"/>
<keyword evidence="1" id="KW-0732">Signal</keyword>
<dbReference type="PANTHER" id="PTHR48174">
    <property type="entry name" value="DUF946 FAMILY PROTEIN"/>
    <property type="match status" value="1"/>
</dbReference>
<keyword evidence="3" id="KW-1185">Reference proteome</keyword>
<evidence type="ECO:0000256" key="1">
    <source>
        <dbReference type="SAM" id="SignalP"/>
    </source>
</evidence>
<feature type="chain" id="PRO_5020432364" description="DUF946 family protein" evidence="1">
    <location>
        <begin position="24"/>
        <end position="434"/>
    </location>
</feature>
<dbReference type="RefSeq" id="WP_130347842.1">
    <property type="nucleotide sequence ID" value="NZ_SGWQ01000012.1"/>
</dbReference>
<evidence type="ECO:0008006" key="4">
    <source>
        <dbReference type="Google" id="ProtNLM"/>
    </source>
</evidence>